<organism evidence="1 2">
    <name type="scientific">Emericella nidulans (strain FGSC A4 / ATCC 38163 / CBS 112.46 / NRRL 194 / M139)</name>
    <name type="common">Aspergillus nidulans</name>
    <dbReference type="NCBI Taxonomy" id="227321"/>
    <lineage>
        <taxon>Eukaryota</taxon>
        <taxon>Fungi</taxon>
        <taxon>Dikarya</taxon>
        <taxon>Ascomycota</taxon>
        <taxon>Pezizomycotina</taxon>
        <taxon>Eurotiomycetes</taxon>
        <taxon>Eurotiomycetidae</taxon>
        <taxon>Eurotiales</taxon>
        <taxon>Aspergillaceae</taxon>
        <taxon>Aspergillus</taxon>
        <taxon>Aspergillus subgen. Nidulantes</taxon>
    </lineage>
</organism>
<proteinExistence type="predicted"/>
<dbReference type="OrthoDB" id="2425929at2759"/>
<evidence type="ECO:0000313" key="1">
    <source>
        <dbReference type="EMBL" id="CBF80299.1"/>
    </source>
</evidence>
<dbReference type="InParanoid" id="Q5ATR0"/>
<dbReference type="KEGG" id="ani:ANIA_08320"/>
<sequence length="122" mass="13469">MANTTAGGYPDIFKGAIIYSAGSSGNIRNMYQGYTGTYLKVQLYLGSEDTIIGSTAFNTTLAAWAVVLSYGNAPKQVMVEEPEDTRVTYFFGRKLKEIWAEGIGRSVPTQEERDMEWLGFTS</sequence>
<dbReference type="AlphaFoldDB" id="Q5ATR0"/>
<dbReference type="RefSeq" id="XP_681589.1">
    <property type="nucleotide sequence ID" value="XM_676497.1"/>
</dbReference>
<dbReference type="VEuPathDB" id="FungiDB:AN8320"/>
<keyword evidence="2" id="KW-1185">Reference proteome</keyword>
<gene>
    <name evidence="1" type="ORF">ANIA_08320</name>
</gene>
<evidence type="ECO:0000313" key="2">
    <source>
        <dbReference type="Proteomes" id="UP000000560"/>
    </source>
</evidence>
<dbReference type="HOGENOM" id="CLU_2026714_0_0_1"/>
<reference evidence="2" key="1">
    <citation type="journal article" date="2005" name="Nature">
        <title>Sequencing of Aspergillus nidulans and comparative analysis with A. fumigatus and A. oryzae.</title>
        <authorList>
            <person name="Galagan J.E."/>
            <person name="Calvo S.E."/>
            <person name="Cuomo C."/>
            <person name="Ma L.J."/>
            <person name="Wortman J.R."/>
            <person name="Batzoglou S."/>
            <person name="Lee S.I."/>
            <person name="Basturkmen M."/>
            <person name="Spevak C.C."/>
            <person name="Clutterbuck J."/>
            <person name="Kapitonov V."/>
            <person name="Jurka J."/>
            <person name="Scazzocchio C."/>
            <person name="Farman M."/>
            <person name="Butler J."/>
            <person name="Purcell S."/>
            <person name="Harris S."/>
            <person name="Braus G.H."/>
            <person name="Draht O."/>
            <person name="Busch S."/>
            <person name="D'Enfert C."/>
            <person name="Bouchier C."/>
            <person name="Goldman G.H."/>
            <person name="Bell-Pedersen D."/>
            <person name="Griffiths-Jones S."/>
            <person name="Doonan J.H."/>
            <person name="Yu J."/>
            <person name="Vienken K."/>
            <person name="Pain A."/>
            <person name="Freitag M."/>
            <person name="Selker E.U."/>
            <person name="Archer D.B."/>
            <person name="Penalva M.A."/>
            <person name="Oakley B.R."/>
            <person name="Momany M."/>
            <person name="Tanaka T."/>
            <person name="Kumagai T."/>
            <person name="Asai K."/>
            <person name="Machida M."/>
            <person name="Nierman W.C."/>
            <person name="Denning D.W."/>
            <person name="Caddick M."/>
            <person name="Hynes M."/>
            <person name="Paoletti M."/>
            <person name="Fischer R."/>
            <person name="Miller B."/>
            <person name="Dyer P."/>
            <person name="Sachs M.S."/>
            <person name="Osmani S.A."/>
            <person name="Birren B.W."/>
        </authorList>
    </citation>
    <scope>NUCLEOTIDE SEQUENCE [LARGE SCALE GENOMIC DNA]</scope>
    <source>
        <strain evidence="2">FGSC A4 / ATCC 38163 / CBS 112.46 / NRRL 194 / M139</strain>
    </source>
</reference>
<dbReference type="GeneID" id="2868750"/>
<dbReference type="EMBL" id="BN001305">
    <property type="protein sequence ID" value="CBF80299.1"/>
    <property type="molecule type" value="Genomic_DNA"/>
</dbReference>
<protein>
    <recommendedName>
        <fullName evidence="3">Carboxylic ester hydrolase</fullName>
    </recommendedName>
</protein>
<evidence type="ECO:0008006" key="3">
    <source>
        <dbReference type="Google" id="ProtNLM"/>
    </source>
</evidence>
<dbReference type="Proteomes" id="UP000000560">
    <property type="component" value="Chromosome V"/>
</dbReference>
<name>Q5ATR0_EMENI</name>
<accession>Q5ATR0</accession>
<reference evidence="2" key="2">
    <citation type="journal article" date="2009" name="Fungal Genet. Biol.">
        <title>The 2008 update of the Aspergillus nidulans genome annotation: a community effort.</title>
        <authorList>
            <person name="Wortman J.R."/>
            <person name="Gilsenan J.M."/>
            <person name="Joardar V."/>
            <person name="Deegan J."/>
            <person name="Clutterbuck J."/>
            <person name="Andersen M.R."/>
            <person name="Archer D."/>
            <person name="Bencina M."/>
            <person name="Braus G."/>
            <person name="Coutinho P."/>
            <person name="von Dohren H."/>
            <person name="Doonan J."/>
            <person name="Driessen A.J."/>
            <person name="Durek P."/>
            <person name="Espeso E."/>
            <person name="Fekete E."/>
            <person name="Flipphi M."/>
            <person name="Estrada C.G."/>
            <person name="Geysens S."/>
            <person name="Goldman G."/>
            <person name="de Groot P.W."/>
            <person name="Hansen K."/>
            <person name="Harris S.D."/>
            <person name="Heinekamp T."/>
            <person name="Helmstaedt K."/>
            <person name="Henrissat B."/>
            <person name="Hofmann G."/>
            <person name="Homan T."/>
            <person name="Horio T."/>
            <person name="Horiuchi H."/>
            <person name="James S."/>
            <person name="Jones M."/>
            <person name="Karaffa L."/>
            <person name="Karanyi Z."/>
            <person name="Kato M."/>
            <person name="Keller N."/>
            <person name="Kelly D.E."/>
            <person name="Kiel J.A."/>
            <person name="Kim J.M."/>
            <person name="van der Klei I.J."/>
            <person name="Klis F.M."/>
            <person name="Kovalchuk A."/>
            <person name="Krasevec N."/>
            <person name="Kubicek C.P."/>
            <person name="Liu B."/>
            <person name="Maccabe A."/>
            <person name="Meyer V."/>
            <person name="Mirabito P."/>
            <person name="Miskei M."/>
            <person name="Mos M."/>
            <person name="Mullins J."/>
            <person name="Nelson D.R."/>
            <person name="Nielsen J."/>
            <person name="Oakley B.R."/>
            <person name="Osmani S.A."/>
            <person name="Pakula T."/>
            <person name="Paszewski A."/>
            <person name="Paulsen I."/>
            <person name="Pilsyk S."/>
            <person name="Pocsi I."/>
            <person name="Punt P.J."/>
            <person name="Ram A.F."/>
            <person name="Ren Q."/>
            <person name="Robellet X."/>
            <person name="Robson G."/>
            <person name="Seiboth B."/>
            <person name="van Solingen P."/>
            <person name="Specht T."/>
            <person name="Sun J."/>
            <person name="Taheri-Talesh N."/>
            <person name="Takeshita N."/>
            <person name="Ussery D."/>
            <person name="vanKuyk P.A."/>
            <person name="Visser H."/>
            <person name="van de Vondervoort P.J."/>
            <person name="de Vries R.P."/>
            <person name="Walton J."/>
            <person name="Xiang X."/>
            <person name="Xiong Y."/>
            <person name="Zeng A.P."/>
            <person name="Brandt B.W."/>
            <person name="Cornell M.J."/>
            <person name="van den Hondel C.A."/>
            <person name="Visser J."/>
            <person name="Oliver S.G."/>
            <person name="Turner G."/>
        </authorList>
    </citation>
    <scope>GENOME REANNOTATION</scope>
    <source>
        <strain evidence="2">FGSC A4 / ATCC 38163 / CBS 112.46 / NRRL 194 / M139</strain>
    </source>
</reference>
<accession>C8VE10</accession>